<gene>
    <name evidence="3" type="ORF">DPMN_061431</name>
</gene>
<dbReference type="PANTHER" id="PTHR35838:SF1">
    <property type="entry name" value="TRICHOHYALIN-LIKE"/>
    <property type="match status" value="1"/>
</dbReference>
<sequence length="607" mass="71037">MTSIKSKLSREEKDGMSNKRRSTDYKGDILQVRLLQMESKYRSKFLFDQIRSFEDKVYLSFEQFNVDAMYHMFTALCKRTVIDRRKIKTIGQVRKMFTDLKKLIRCKKLHRHVEMTEDEEKLVKYFNWFFQFLDYTRNLRDNFVDRIYTPLFRYFYNIGFDVSGKDELSEMTTRSAMSARSTDSGYSGMSALSGMTSVLAGAQNVSARFDADSKHAQRRKIVTRNALIALSRQFQNIKHLYDTTVIERLAARLSHLKDRIDYLLDQENSLDPVLLGQDSETPVFHLKIRELGCLNLVRIIPDVLMKFQKAAWLAQRWLENDDEKTKDLNEQLNKLNELEEEMNKRLNALSYEIQISETQLESNADMLTKLLQREERAGNLAETVYILKNSKGQLEEKLEVLNSERTELQERLTRAAEGKDKNLYQKMRPLYERNKLQRFAVERQLNTLNFRISLIESDMHIELEAKTNIIHTTNEVQDKCEELEQMLERARQEQKAIQTALIPIVEDRNFVQEQLHANKGIHTADSMVTLKAEFVSSHGKTSEKQTRNENEPRNSNQRVGVFITSMRTNKDTISATYHAQKIPETTMATVKQITTPLYYPEVGASEW</sequence>
<comment type="caution">
    <text evidence="3">The sequence shown here is derived from an EMBL/GenBank/DDBJ whole genome shotgun (WGS) entry which is preliminary data.</text>
</comment>
<dbReference type="AlphaFoldDB" id="A0A9D4HGX4"/>
<dbReference type="Proteomes" id="UP000828390">
    <property type="component" value="Unassembled WGS sequence"/>
</dbReference>
<proteinExistence type="predicted"/>
<dbReference type="PANTHER" id="PTHR35838">
    <property type="entry name" value="CHROMOSOME 21, WHOLE GENOME SHOTGUN SEQUENCE"/>
    <property type="match status" value="1"/>
</dbReference>
<evidence type="ECO:0000256" key="2">
    <source>
        <dbReference type="SAM" id="MobiDB-lite"/>
    </source>
</evidence>
<evidence type="ECO:0000313" key="3">
    <source>
        <dbReference type="EMBL" id="KAH3718625.1"/>
    </source>
</evidence>
<keyword evidence="4" id="KW-1185">Reference proteome</keyword>
<protein>
    <submittedName>
        <fullName evidence="3">Uncharacterized protein</fullName>
    </submittedName>
</protein>
<evidence type="ECO:0000313" key="4">
    <source>
        <dbReference type="Proteomes" id="UP000828390"/>
    </source>
</evidence>
<feature type="region of interest" description="Disordered" evidence="2">
    <location>
        <begin position="536"/>
        <end position="559"/>
    </location>
</feature>
<feature type="coiled-coil region" evidence="1">
    <location>
        <begin position="318"/>
        <end position="418"/>
    </location>
</feature>
<feature type="compositionally biased region" description="Basic and acidic residues" evidence="2">
    <location>
        <begin position="540"/>
        <end position="552"/>
    </location>
</feature>
<reference evidence="3" key="1">
    <citation type="journal article" date="2019" name="bioRxiv">
        <title>The Genome of the Zebra Mussel, Dreissena polymorpha: A Resource for Invasive Species Research.</title>
        <authorList>
            <person name="McCartney M.A."/>
            <person name="Auch B."/>
            <person name="Kono T."/>
            <person name="Mallez S."/>
            <person name="Zhang Y."/>
            <person name="Obille A."/>
            <person name="Becker A."/>
            <person name="Abrahante J.E."/>
            <person name="Garbe J."/>
            <person name="Badalamenti J.P."/>
            <person name="Herman A."/>
            <person name="Mangelson H."/>
            <person name="Liachko I."/>
            <person name="Sullivan S."/>
            <person name="Sone E.D."/>
            <person name="Koren S."/>
            <person name="Silverstein K.A.T."/>
            <person name="Beckman K.B."/>
            <person name="Gohl D.M."/>
        </authorList>
    </citation>
    <scope>NUCLEOTIDE SEQUENCE</scope>
    <source>
        <strain evidence="3">Duluth1</strain>
        <tissue evidence="3">Whole animal</tissue>
    </source>
</reference>
<evidence type="ECO:0000256" key="1">
    <source>
        <dbReference type="SAM" id="Coils"/>
    </source>
</evidence>
<name>A0A9D4HGX4_DREPO</name>
<feature type="compositionally biased region" description="Basic and acidic residues" evidence="2">
    <location>
        <begin position="8"/>
        <end position="22"/>
    </location>
</feature>
<reference evidence="3" key="2">
    <citation type="submission" date="2020-11" db="EMBL/GenBank/DDBJ databases">
        <authorList>
            <person name="McCartney M.A."/>
            <person name="Auch B."/>
            <person name="Kono T."/>
            <person name="Mallez S."/>
            <person name="Becker A."/>
            <person name="Gohl D.M."/>
            <person name="Silverstein K.A.T."/>
            <person name="Koren S."/>
            <person name="Bechman K.B."/>
            <person name="Herman A."/>
            <person name="Abrahante J.E."/>
            <person name="Garbe J."/>
        </authorList>
    </citation>
    <scope>NUCLEOTIDE SEQUENCE</scope>
    <source>
        <strain evidence="3">Duluth1</strain>
        <tissue evidence="3">Whole animal</tissue>
    </source>
</reference>
<accession>A0A9D4HGX4</accession>
<keyword evidence="1" id="KW-0175">Coiled coil</keyword>
<dbReference type="EMBL" id="JAIWYP010000013">
    <property type="protein sequence ID" value="KAH3718625.1"/>
    <property type="molecule type" value="Genomic_DNA"/>
</dbReference>
<dbReference type="OrthoDB" id="6121302at2759"/>
<organism evidence="3 4">
    <name type="scientific">Dreissena polymorpha</name>
    <name type="common">Zebra mussel</name>
    <name type="synonym">Mytilus polymorpha</name>
    <dbReference type="NCBI Taxonomy" id="45954"/>
    <lineage>
        <taxon>Eukaryota</taxon>
        <taxon>Metazoa</taxon>
        <taxon>Spiralia</taxon>
        <taxon>Lophotrochozoa</taxon>
        <taxon>Mollusca</taxon>
        <taxon>Bivalvia</taxon>
        <taxon>Autobranchia</taxon>
        <taxon>Heteroconchia</taxon>
        <taxon>Euheterodonta</taxon>
        <taxon>Imparidentia</taxon>
        <taxon>Neoheterodontei</taxon>
        <taxon>Myida</taxon>
        <taxon>Dreissenoidea</taxon>
        <taxon>Dreissenidae</taxon>
        <taxon>Dreissena</taxon>
    </lineage>
</organism>
<feature type="region of interest" description="Disordered" evidence="2">
    <location>
        <begin position="1"/>
        <end position="22"/>
    </location>
</feature>
<feature type="coiled-coil region" evidence="1">
    <location>
        <begin position="473"/>
        <end position="500"/>
    </location>
</feature>